<evidence type="ECO:0000313" key="1">
    <source>
        <dbReference type="EMBL" id="SFM99592.1"/>
    </source>
</evidence>
<dbReference type="OrthoDB" id="5985451at2"/>
<protein>
    <submittedName>
        <fullName evidence="1">Uncharacterized protein</fullName>
    </submittedName>
</protein>
<sequence>MAKAQRFFITVDNVAESRGDIAALSFNGGSPEHLASVLQGVLREASLWERWRALQEDPDEVDPATGITDPTATVSGSLEANRAELVVTTTLPHAIVKHRLDLLIGRHWKLRDVSSA</sequence>
<accession>A0A1I4VEH6</accession>
<evidence type="ECO:0000313" key="2">
    <source>
        <dbReference type="Proteomes" id="UP000198575"/>
    </source>
</evidence>
<organism evidence="1 2">
    <name type="scientific">Dokdonella immobilis</name>
    <dbReference type="NCBI Taxonomy" id="578942"/>
    <lineage>
        <taxon>Bacteria</taxon>
        <taxon>Pseudomonadati</taxon>
        <taxon>Pseudomonadota</taxon>
        <taxon>Gammaproteobacteria</taxon>
        <taxon>Lysobacterales</taxon>
        <taxon>Rhodanobacteraceae</taxon>
        <taxon>Dokdonella</taxon>
    </lineage>
</organism>
<proteinExistence type="predicted"/>
<dbReference type="Proteomes" id="UP000198575">
    <property type="component" value="Unassembled WGS sequence"/>
</dbReference>
<name>A0A1I4VEH6_9GAMM</name>
<dbReference type="STRING" id="578942.SAMN05216289_10211"/>
<dbReference type="EMBL" id="FOVF01000002">
    <property type="protein sequence ID" value="SFM99592.1"/>
    <property type="molecule type" value="Genomic_DNA"/>
</dbReference>
<reference evidence="1 2" key="1">
    <citation type="submission" date="2016-10" db="EMBL/GenBank/DDBJ databases">
        <authorList>
            <person name="de Groot N.N."/>
        </authorList>
    </citation>
    <scope>NUCLEOTIDE SEQUENCE [LARGE SCALE GENOMIC DNA]</scope>
    <source>
        <strain evidence="1 2">CGMCC 1.7659</strain>
    </source>
</reference>
<keyword evidence="2" id="KW-1185">Reference proteome</keyword>
<dbReference type="AlphaFoldDB" id="A0A1I4VEH6"/>
<gene>
    <name evidence="1" type="ORF">SAMN05216289_10211</name>
</gene>
<dbReference type="RefSeq" id="WP_092404170.1">
    <property type="nucleotide sequence ID" value="NZ_FOVF01000002.1"/>
</dbReference>